<name>A0AA42J0I5_9FIRM</name>
<dbReference type="Proteomes" id="UP001169242">
    <property type="component" value="Unassembled WGS sequence"/>
</dbReference>
<protein>
    <submittedName>
        <fullName evidence="1">Uncharacterized protein</fullName>
    </submittedName>
</protein>
<accession>A0AA42J0I5</accession>
<evidence type="ECO:0000313" key="1">
    <source>
        <dbReference type="EMBL" id="MDA3731419.1"/>
    </source>
</evidence>
<gene>
    <name evidence="1" type="ORF">PBV87_08010</name>
</gene>
<sequence>MEKVAEQIKKDLNSSELVEKFKKIALERGIKYRSIEFQDVEIEENKIIIKIKTM</sequence>
<reference evidence="1" key="1">
    <citation type="journal article" date="2023" name="Int. J. Syst. Evol. Microbiol.">
        <title>&lt;i&gt;Holtiella tumoricola&lt;/i&gt; gen. nov. sp. nov., isolated from a human clinical sample.</title>
        <authorList>
            <person name="Allen-Vercoe E."/>
            <person name="Daigneault M.C."/>
            <person name="Vancuren S.J."/>
            <person name="Cochrane K."/>
            <person name="O'Neal L.L."/>
            <person name="Sankaranarayanan K."/>
            <person name="Lawson P.A."/>
        </authorList>
    </citation>
    <scope>NUCLEOTIDE SEQUENCE</scope>
    <source>
        <strain evidence="1">CC70A</strain>
    </source>
</reference>
<proteinExistence type="predicted"/>
<dbReference type="EMBL" id="JAQIFT010000033">
    <property type="protein sequence ID" value="MDA3731419.1"/>
    <property type="molecule type" value="Genomic_DNA"/>
</dbReference>
<keyword evidence="2" id="KW-1185">Reference proteome</keyword>
<dbReference type="RefSeq" id="WP_271011804.1">
    <property type="nucleotide sequence ID" value="NZ_JAQIFT010000033.1"/>
</dbReference>
<comment type="caution">
    <text evidence="1">The sequence shown here is derived from an EMBL/GenBank/DDBJ whole genome shotgun (WGS) entry which is preliminary data.</text>
</comment>
<organism evidence="1 2">
    <name type="scientific">Holtiella tumoricola</name>
    <dbReference type="NCBI Taxonomy" id="3018743"/>
    <lineage>
        <taxon>Bacteria</taxon>
        <taxon>Bacillati</taxon>
        <taxon>Bacillota</taxon>
        <taxon>Clostridia</taxon>
        <taxon>Lachnospirales</taxon>
        <taxon>Cellulosilyticaceae</taxon>
        <taxon>Holtiella</taxon>
    </lineage>
</organism>
<dbReference type="AlphaFoldDB" id="A0AA42J0I5"/>
<evidence type="ECO:0000313" key="2">
    <source>
        <dbReference type="Proteomes" id="UP001169242"/>
    </source>
</evidence>